<feature type="region of interest" description="Disordered" evidence="1">
    <location>
        <begin position="58"/>
        <end position="86"/>
    </location>
</feature>
<dbReference type="EMBL" id="KK914431">
    <property type="protein sequence ID" value="KDP36505.1"/>
    <property type="molecule type" value="Genomic_DNA"/>
</dbReference>
<feature type="compositionally biased region" description="Polar residues" evidence="1">
    <location>
        <begin position="119"/>
        <end position="142"/>
    </location>
</feature>
<feature type="region of interest" description="Disordered" evidence="1">
    <location>
        <begin position="1"/>
        <end position="36"/>
    </location>
</feature>
<protein>
    <submittedName>
        <fullName evidence="2">Uncharacterized protein</fullName>
    </submittedName>
</protein>
<organism evidence="2 3">
    <name type="scientific">Jatropha curcas</name>
    <name type="common">Barbados nut</name>
    <dbReference type="NCBI Taxonomy" id="180498"/>
    <lineage>
        <taxon>Eukaryota</taxon>
        <taxon>Viridiplantae</taxon>
        <taxon>Streptophyta</taxon>
        <taxon>Embryophyta</taxon>
        <taxon>Tracheophyta</taxon>
        <taxon>Spermatophyta</taxon>
        <taxon>Magnoliopsida</taxon>
        <taxon>eudicotyledons</taxon>
        <taxon>Gunneridae</taxon>
        <taxon>Pentapetalae</taxon>
        <taxon>rosids</taxon>
        <taxon>fabids</taxon>
        <taxon>Malpighiales</taxon>
        <taxon>Euphorbiaceae</taxon>
        <taxon>Crotonoideae</taxon>
        <taxon>Jatropheae</taxon>
        <taxon>Jatropha</taxon>
    </lineage>
</organism>
<name>A0A067KW57_JATCU</name>
<dbReference type="Proteomes" id="UP000027138">
    <property type="component" value="Unassembled WGS sequence"/>
</dbReference>
<feature type="compositionally biased region" description="Low complexity" evidence="1">
    <location>
        <begin position="152"/>
        <end position="162"/>
    </location>
</feature>
<gene>
    <name evidence="2" type="ORF">JCGZ_09331</name>
</gene>
<feature type="compositionally biased region" description="Basic and acidic residues" evidence="1">
    <location>
        <begin position="173"/>
        <end position="189"/>
    </location>
</feature>
<sequence length="189" mass="20129">MARGRVFDSDTSGSGLRGGRGLGCSTRGSGGTVPPSSSVFTSCTITYCTSFIRSTFQPQFGSGRENNTTAQERLVSSQGESETESRIDEIALYLEAVGGEKEEEELRAHVMRLSGQPGAGTSSFDPAPTTYQNLSTSQQQPLLSPDPDAVDDTLVTPTDTTAHPLGTPPGDSTLDRVEDQPRRFDFGPF</sequence>
<feature type="region of interest" description="Disordered" evidence="1">
    <location>
        <begin position="114"/>
        <end position="189"/>
    </location>
</feature>
<feature type="compositionally biased region" description="Low complexity" evidence="1">
    <location>
        <begin position="23"/>
        <end position="36"/>
    </location>
</feature>
<evidence type="ECO:0000313" key="3">
    <source>
        <dbReference type="Proteomes" id="UP000027138"/>
    </source>
</evidence>
<keyword evidence="3" id="KW-1185">Reference proteome</keyword>
<evidence type="ECO:0000256" key="1">
    <source>
        <dbReference type="SAM" id="MobiDB-lite"/>
    </source>
</evidence>
<evidence type="ECO:0000313" key="2">
    <source>
        <dbReference type="EMBL" id="KDP36505.1"/>
    </source>
</evidence>
<proteinExistence type="predicted"/>
<reference evidence="2 3" key="1">
    <citation type="journal article" date="2014" name="PLoS ONE">
        <title>Global Analysis of Gene Expression Profiles in Physic Nut (Jatropha curcas L.) Seedlings Exposed to Salt Stress.</title>
        <authorList>
            <person name="Zhang L."/>
            <person name="Zhang C."/>
            <person name="Wu P."/>
            <person name="Chen Y."/>
            <person name="Li M."/>
            <person name="Jiang H."/>
            <person name="Wu G."/>
        </authorList>
    </citation>
    <scope>NUCLEOTIDE SEQUENCE [LARGE SCALE GENOMIC DNA]</scope>
    <source>
        <strain evidence="3">cv. GZQX0401</strain>
        <tissue evidence="2">Young leaves</tissue>
    </source>
</reference>
<feature type="compositionally biased region" description="Polar residues" evidence="1">
    <location>
        <begin position="58"/>
        <end position="80"/>
    </location>
</feature>
<dbReference type="AlphaFoldDB" id="A0A067KW57"/>
<accession>A0A067KW57</accession>